<accession>A0ABC8EGH0</accession>
<evidence type="ECO:0000256" key="1">
    <source>
        <dbReference type="SAM" id="Phobius"/>
    </source>
</evidence>
<proteinExistence type="predicted"/>
<dbReference type="AlphaFoldDB" id="A0ABC8EGH0"/>
<keyword evidence="1" id="KW-0472">Membrane</keyword>
<keyword evidence="1" id="KW-1133">Transmembrane helix</keyword>
<name>A0ABC8EGH0_CLOTA</name>
<sequence>MSLLRLAYSFIIVLFLITIVLILGNTLINFILIISAVLFLLHILTFNNNIFKKQ</sequence>
<dbReference type="Proteomes" id="UP001321763">
    <property type="component" value="Chromosome"/>
</dbReference>
<reference evidence="2 3" key="1">
    <citation type="submission" date="2022-09" db="EMBL/GenBank/DDBJ databases">
        <title>complete genome sequences of Clostridium tetani str. KHSU-234311-028 isolated from soil.</title>
        <authorList>
            <person name="Sekizuka T."/>
            <person name="Shitada C."/>
            <person name="Takahashi M."/>
            <person name="Kuroda M."/>
        </authorList>
    </citation>
    <scope>NUCLEOTIDE SEQUENCE [LARGE SCALE GENOMIC DNA]</scope>
    <source>
        <strain evidence="2 3">KHSU-234311-028</strain>
    </source>
</reference>
<feature type="transmembrane region" description="Helical" evidence="1">
    <location>
        <begin position="7"/>
        <end position="24"/>
    </location>
</feature>
<evidence type="ECO:0000313" key="2">
    <source>
        <dbReference type="EMBL" id="BDR82119.1"/>
    </source>
</evidence>
<protein>
    <submittedName>
        <fullName evidence="2">Uncharacterized protein</fullName>
    </submittedName>
</protein>
<keyword evidence="1" id="KW-0812">Transmembrane</keyword>
<organism evidence="2 3">
    <name type="scientific">Clostridium tetani</name>
    <dbReference type="NCBI Taxonomy" id="1513"/>
    <lineage>
        <taxon>Bacteria</taxon>
        <taxon>Bacillati</taxon>
        <taxon>Bacillota</taxon>
        <taxon>Clostridia</taxon>
        <taxon>Eubacteriales</taxon>
        <taxon>Clostridiaceae</taxon>
        <taxon>Clostridium</taxon>
    </lineage>
</organism>
<feature type="transmembrane region" description="Helical" evidence="1">
    <location>
        <begin position="30"/>
        <end position="51"/>
    </location>
</feature>
<evidence type="ECO:0000313" key="3">
    <source>
        <dbReference type="Proteomes" id="UP001321763"/>
    </source>
</evidence>
<gene>
    <name evidence="2" type="ORF">K234311028_23650</name>
</gene>
<dbReference type="EMBL" id="AP026818">
    <property type="protein sequence ID" value="BDR82119.1"/>
    <property type="molecule type" value="Genomic_DNA"/>
</dbReference>